<sequence>MDYIVVMDRPISMLGRAVTNCNRSAQIAYRTSSPQVQMKRLLMCEGILTDRFIGDVDLTFRAIIIVEEFCSLGRQIISIQRSRVFLTVATSYRIISIQRSRVFLTVATSYRVIMSSSFNLGSPSSVVEERGQEIATSSSDRPSTADQVGISTLVHGNRVFIHGGVAVDDHAENYTDIINYDWASRDVNDISSTFVNKASLEFWIENSCILRNLSYGRSVRLAPCREDEKVFHHRRGSEKHFFYMYTCLFVDMYLRLPFSDFHMNVLRLLNVAPTQLHPNSWGYIQSFCVVCKLLDIKPTAPMFLHFFRTRPVPKRGWVSLVSDPKNTLFKLYADSYKDFKKQFFRVLITDVGRPFFLNEDDSERFPLYWTQNPYSITSWDKDSLSSYELEAISALEGLPLRPFSSKQLVNCLAHDDLDSRVSGIMGKKKTTIDWFNCSKDLIQGQSSSVQTPTPPPQTARVVNLEGEEEISLKRKRRVIPHREIPSGKRTRNPSKGSAVDETGHLEADRDLPNGVWDAGFDLGYKIDPKLDPAEMKVLKNTPRQQLRQHILEFCARATASTLELIHMDDQDRAEVEGLQKQLMDLTLLHSECGPKYEAAEKMINEGRVILENMKTSFQATKKEMDRQTADLAATRKALNEVTMERNTLKNSLIAAKAREREMAGAIILEHTRGFKKAIRQVTFLLDRPLQNLPLDVEKDILHGKIVPSKEVPAGTYSDNEEEEDAASEQTDAPSCRDQQCAI</sequence>
<dbReference type="PANTHER" id="PTHR31099:SF28">
    <property type="entry name" value="F5J5.12"/>
    <property type="match status" value="1"/>
</dbReference>
<dbReference type="Pfam" id="PF04195">
    <property type="entry name" value="Transposase_28"/>
    <property type="match status" value="1"/>
</dbReference>
<keyword evidence="4" id="KW-1185">Reference proteome</keyword>
<proteinExistence type="predicted"/>
<evidence type="ECO:0000313" key="4">
    <source>
        <dbReference type="Proteomes" id="UP001374535"/>
    </source>
</evidence>
<feature type="region of interest" description="Disordered" evidence="1">
    <location>
        <begin position="480"/>
        <end position="510"/>
    </location>
</feature>
<dbReference type="PANTHER" id="PTHR31099">
    <property type="entry name" value="OS06G0165300 PROTEIN"/>
    <property type="match status" value="1"/>
</dbReference>
<dbReference type="InterPro" id="IPR007321">
    <property type="entry name" value="Transposase_28"/>
</dbReference>
<protein>
    <recommendedName>
        <fullName evidence="2">Transposase (putative) gypsy type domain-containing protein</fullName>
    </recommendedName>
</protein>
<evidence type="ECO:0000256" key="1">
    <source>
        <dbReference type="SAM" id="MobiDB-lite"/>
    </source>
</evidence>
<feature type="region of interest" description="Disordered" evidence="1">
    <location>
        <begin position="707"/>
        <end position="742"/>
    </location>
</feature>
<name>A0AAQ3RU04_VIGMU</name>
<dbReference type="EMBL" id="CP144694">
    <property type="protein sequence ID" value="WVZ04261.1"/>
    <property type="molecule type" value="Genomic_DNA"/>
</dbReference>
<dbReference type="AlphaFoldDB" id="A0AAQ3RU04"/>
<gene>
    <name evidence="3" type="ORF">V8G54_025067</name>
</gene>
<dbReference type="Proteomes" id="UP001374535">
    <property type="component" value="Chromosome 7"/>
</dbReference>
<accession>A0AAQ3RU04</accession>
<feature type="compositionally biased region" description="Basic and acidic residues" evidence="1">
    <location>
        <begin position="501"/>
        <end position="510"/>
    </location>
</feature>
<evidence type="ECO:0000313" key="3">
    <source>
        <dbReference type="EMBL" id="WVZ04261.1"/>
    </source>
</evidence>
<evidence type="ECO:0000259" key="2">
    <source>
        <dbReference type="Pfam" id="PF04195"/>
    </source>
</evidence>
<organism evidence="3 4">
    <name type="scientific">Vigna mungo</name>
    <name type="common">Black gram</name>
    <name type="synonym">Phaseolus mungo</name>
    <dbReference type="NCBI Taxonomy" id="3915"/>
    <lineage>
        <taxon>Eukaryota</taxon>
        <taxon>Viridiplantae</taxon>
        <taxon>Streptophyta</taxon>
        <taxon>Embryophyta</taxon>
        <taxon>Tracheophyta</taxon>
        <taxon>Spermatophyta</taxon>
        <taxon>Magnoliopsida</taxon>
        <taxon>eudicotyledons</taxon>
        <taxon>Gunneridae</taxon>
        <taxon>Pentapetalae</taxon>
        <taxon>rosids</taxon>
        <taxon>fabids</taxon>
        <taxon>Fabales</taxon>
        <taxon>Fabaceae</taxon>
        <taxon>Papilionoideae</taxon>
        <taxon>50 kb inversion clade</taxon>
        <taxon>NPAAA clade</taxon>
        <taxon>indigoferoid/millettioid clade</taxon>
        <taxon>Phaseoleae</taxon>
        <taxon>Vigna</taxon>
    </lineage>
</organism>
<feature type="domain" description="Transposase (putative) gypsy type" evidence="2">
    <location>
        <begin position="252"/>
        <end position="310"/>
    </location>
</feature>
<reference evidence="3 4" key="1">
    <citation type="journal article" date="2023" name="Life. Sci Alliance">
        <title>Evolutionary insights into 3D genome organization and epigenetic landscape of Vigna mungo.</title>
        <authorList>
            <person name="Junaid A."/>
            <person name="Singh B."/>
            <person name="Bhatia S."/>
        </authorList>
    </citation>
    <scope>NUCLEOTIDE SEQUENCE [LARGE SCALE GENOMIC DNA]</scope>
    <source>
        <strain evidence="3">Urdbean</strain>
    </source>
</reference>